<evidence type="ECO:0000256" key="8">
    <source>
        <dbReference type="HAMAP-Rule" id="MF_00265"/>
    </source>
</evidence>
<feature type="binding site" evidence="8">
    <location>
        <position position="8"/>
    </location>
    <ligand>
        <name>Mg(2+)</name>
        <dbReference type="ChEBI" id="CHEBI:18420"/>
    </ligand>
</feature>
<evidence type="ECO:0000313" key="10">
    <source>
        <dbReference type="EMBL" id="RDE49982.1"/>
    </source>
</evidence>
<dbReference type="InterPro" id="IPR002716">
    <property type="entry name" value="PIN_dom"/>
</dbReference>
<dbReference type="EMBL" id="QPGA01000028">
    <property type="protein sequence ID" value="RDE49982.1"/>
    <property type="molecule type" value="Genomic_DNA"/>
</dbReference>
<gene>
    <name evidence="8" type="primary">vapC</name>
    <name evidence="10" type="ORF">DVS81_13555</name>
</gene>
<dbReference type="CDD" id="cd18735">
    <property type="entry name" value="PIN_HiVapC1-like"/>
    <property type="match status" value="1"/>
</dbReference>
<dbReference type="HAMAP" id="MF_00265">
    <property type="entry name" value="VapC_Nob1"/>
    <property type="match status" value="1"/>
</dbReference>
<reference evidence="10 11" key="1">
    <citation type="submission" date="2018-05" db="EMBL/GenBank/DDBJ databases">
        <title>Integrated omic analyses show evidence that a Ca. Accumulibacter phosphatis strain performs denitrification under micro-aerobic conditions.</title>
        <authorList>
            <person name="Camejo P.Y."/>
            <person name="Katherine M.D."/>
            <person name="Daniel N.R."/>
        </authorList>
    </citation>
    <scope>NUCLEOTIDE SEQUENCE [LARGE SCALE GENOMIC DNA]</scope>
    <source>
        <strain evidence="10">UW-LDO-IC</strain>
    </source>
</reference>
<name>A0A369XMH6_9PROT</name>
<organism evidence="10 11">
    <name type="scientific">Candidatus Accumulibacter meliphilus</name>
    <dbReference type="NCBI Taxonomy" id="2211374"/>
    <lineage>
        <taxon>Bacteria</taxon>
        <taxon>Pseudomonadati</taxon>
        <taxon>Pseudomonadota</taxon>
        <taxon>Betaproteobacteria</taxon>
        <taxon>Candidatus Accumulibacter</taxon>
    </lineage>
</organism>
<dbReference type="SUPFAM" id="SSF88723">
    <property type="entry name" value="PIN domain-like"/>
    <property type="match status" value="1"/>
</dbReference>
<evidence type="ECO:0000256" key="2">
    <source>
        <dbReference type="ARBA" id="ARBA00022649"/>
    </source>
</evidence>
<protein>
    <recommendedName>
        <fullName evidence="8">Ribonuclease VapC</fullName>
        <shortName evidence="8">RNase VapC</shortName>
        <ecNumber evidence="8">3.1.-.-</ecNumber>
    </recommendedName>
    <alternativeName>
        <fullName evidence="8">Toxin VapC</fullName>
    </alternativeName>
</protein>
<keyword evidence="8" id="KW-0800">Toxin</keyword>
<dbReference type="Proteomes" id="UP000253831">
    <property type="component" value="Unassembled WGS sequence"/>
</dbReference>
<dbReference type="InterPro" id="IPR050556">
    <property type="entry name" value="Type_II_TA_system_RNase"/>
</dbReference>
<evidence type="ECO:0000256" key="6">
    <source>
        <dbReference type="ARBA" id="ARBA00022842"/>
    </source>
</evidence>
<keyword evidence="4 8" id="KW-0479">Metal-binding</keyword>
<accession>A0A369XMH6</accession>
<dbReference type="GO" id="GO:0016787">
    <property type="term" value="F:hydrolase activity"/>
    <property type="evidence" value="ECO:0007669"/>
    <property type="project" value="UniProtKB-KW"/>
</dbReference>
<evidence type="ECO:0000313" key="11">
    <source>
        <dbReference type="Proteomes" id="UP000253831"/>
    </source>
</evidence>
<evidence type="ECO:0000256" key="7">
    <source>
        <dbReference type="ARBA" id="ARBA00038093"/>
    </source>
</evidence>
<dbReference type="Pfam" id="PF01850">
    <property type="entry name" value="PIN"/>
    <property type="match status" value="1"/>
</dbReference>
<dbReference type="EC" id="3.1.-.-" evidence="8"/>
<dbReference type="GO" id="GO:0004540">
    <property type="term" value="F:RNA nuclease activity"/>
    <property type="evidence" value="ECO:0007669"/>
    <property type="project" value="InterPro"/>
</dbReference>
<dbReference type="InterPro" id="IPR029060">
    <property type="entry name" value="PIN-like_dom_sf"/>
</dbReference>
<evidence type="ECO:0000259" key="9">
    <source>
        <dbReference type="Pfam" id="PF01850"/>
    </source>
</evidence>
<dbReference type="Gene3D" id="3.40.50.1010">
    <property type="entry name" value="5'-nuclease"/>
    <property type="match status" value="1"/>
</dbReference>
<dbReference type="AlphaFoldDB" id="A0A369XMH6"/>
<evidence type="ECO:0000256" key="4">
    <source>
        <dbReference type="ARBA" id="ARBA00022723"/>
    </source>
</evidence>
<sequence>MTTRYLLDTDICIYTAKARPPEVAQRLRNLTPGSVAMSVVTLGELVFGAERSQARAQAIGNLARLVELIPVLDLPESAGRHYGRIRAALTAAGTSLGNNDLWIAAHAAADALILVSNNSREFEHVQGLQVENWVREL</sequence>
<dbReference type="GO" id="GO:0000287">
    <property type="term" value="F:magnesium ion binding"/>
    <property type="evidence" value="ECO:0007669"/>
    <property type="project" value="UniProtKB-UniRule"/>
</dbReference>
<comment type="cofactor">
    <cofactor evidence="1 8">
        <name>Mg(2+)</name>
        <dbReference type="ChEBI" id="CHEBI:18420"/>
    </cofactor>
</comment>
<keyword evidence="2 8" id="KW-1277">Toxin-antitoxin system</keyword>
<feature type="domain" description="PIN" evidence="9">
    <location>
        <begin position="5"/>
        <end position="126"/>
    </location>
</feature>
<feature type="binding site" evidence="8">
    <location>
        <position position="100"/>
    </location>
    <ligand>
        <name>Mg(2+)</name>
        <dbReference type="ChEBI" id="CHEBI:18420"/>
    </ligand>
</feature>
<comment type="similarity">
    <text evidence="7 8">Belongs to the PINc/VapC protein family.</text>
</comment>
<proteinExistence type="inferred from homology"/>
<keyword evidence="3 8" id="KW-0540">Nuclease</keyword>
<evidence type="ECO:0000256" key="1">
    <source>
        <dbReference type="ARBA" id="ARBA00001946"/>
    </source>
</evidence>
<evidence type="ECO:0000256" key="3">
    <source>
        <dbReference type="ARBA" id="ARBA00022722"/>
    </source>
</evidence>
<dbReference type="InterPro" id="IPR022907">
    <property type="entry name" value="VapC_family"/>
</dbReference>
<comment type="function">
    <text evidence="8">Toxic component of a toxin-antitoxin (TA) system. An RNase.</text>
</comment>
<dbReference type="GO" id="GO:0090729">
    <property type="term" value="F:toxin activity"/>
    <property type="evidence" value="ECO:0007669"/>
    <property type="project" value="UniProtKB-KW"/>
</dbReference>
<dbReference type="PANTHER" id="PTHR33653">
    <property type="entry name" value="RIBONUCLEASE VAPC2"/>
    <property type="match status" value="1"/>
</dbReference>
<evidence type="ECO:0000256" key="5">
    <source>
        <dbReference type="ARBA" id="ARBA00022801"/>
    </source>
</evidence>
<dbReference type="PANTHER" id="PTHR33653:SF1">
    <property type="entry name" value="RIBONUCLEASE VAPC2"/>
    <property type="match status" value="1"/>
</dbReference>
<keyword evidence="5 8" id="KW-0378">Hydrolase</keyword>
<comment type="caution">
    <text evidence="10">The sequence shown here is derived from an EMBL/GenBank/DDBJ whole genome shotgun (WGS) entry which is preliminary data.</text>
</comment>
<keyword evidence="6 8" id="KW-0460">Magnesium</keyword>